<dbReference type="Proteomes" id="UP000789390">
    <property type="component" value="Unassembled WGS sequence"/>
</dbReference>
<evidence type="ECO:0000313" key="2">
    <source>
        <dbReference type="Proteomes" id="UP000789390"/>
    </source>
</evidence>
<reference evidence="1" key="1">
    <citation type="submission" date="2021-11" db="EMBL/GenBank/DDBJ databases">
        <authorList>
            <person name="Schell T."/>
        </authorList>
    </citation>
    <scope>NUCLEOTIDE SEQUENCE</scope>
    <source>
        <strain evidence="1">M5</strain>
    </source>
</reference>
<gene>
    <name evidence="1" type="ORF">DGAL_LOCUS10424</name>
</gene>
<proteinExistence type="predicted"/>
<evidence type="ECO:0000313" key="1">
    <source>
        <dbReference type="EMBL" id="CAH0107136.1"/>
    </source>
</evidence>
<comment type="caution">
    <text evidence="1">The sequence shown here is derived from an EMBL/GenBank/DDBJ whole genome shotgun (WGS) entry which is preliminary data.</text>
</comment>
<name>A0A8J2RS87_9CRUS</name>
<dbReference type="AlphaFoldDB" id="A0A8J2RS87"/>
<keyword evidence="2" id="KW-1185">Reference proteome</keyword>
<protein>
    <submittedName>
        <fullName evidence="1">Uncharacterized protein</fullName>
    </submittedName>
</protein>
<organism evidence="1 2">
    <name type="scientific">Daphnia galeata</name>
    <dbReference type="NCBI Taxonomy" id="27404"/>
    <lineage>
        <taxon>Eukaryota</taxon>
        <taxon>Metazoa</taxon>
        <taxon>Ecdysozoa</taxon>
        <taxon>Arthropoda</taxon>
        <taxon>Crustacea</taxon>
        <taxon>Branchiopoda</taxon>
        <taxon>Diplostraca</taxon>
        <taxon>Cladocera</taxon>
        <taxon>Anomopoda</taxon>
        <taxon>Daphniidae</taxon>
        <taxon>Daphnia</taxon>
    </lineage>
</organism>
<accession>A0A8J2RS87</accession>
<sequence>MYKLDVDVADFSASGGADGGVATNNGQCWPQQMRRSGRSRPVTHHIILPKGIERTKPPFWLLVLKVKGDAVVTCYFHCHYEELLQWRQFH</sequence>
<dbReference type="EMBL" id="CAKKLH010000257">
    <property type="protein sequence ID" value="CAH0107136.1"/>
    <property type="molecule type" value="Genomic_DNA"/>
</dbReference>